<protein>
    <recommendedName>
        <fullName evidence="3">CCHC-type domain-containing protein</fullName>
    </recommendedName>
</protein>
<feature type="domain" description="CCHC-type" evidence="3">
    <location>
        <begin position="595"/>
        <end position="611"/>
    </location>
</feature>
<dbReference type="SUPFAM" id="SSF57756">
    <property type="entry name" value="Retrovirus zinc finger-like domains"/>
    <property type="match status" value="1"/>
</dbReference>
<organism evidence="4 5">
    <name type="scientific">Araneus ventricosus</name>
    <name type="common">Orbweaver spider</name>
    <name type="synonym">Epeira ventricosa</name>
    <dbReference type="NCBI Taxonomy" id="182803"/>
    <lineage>
        <taxon>Eukaryota</taxon>
        <taxon>Metazoa</taxon>
        <taxon>Ecdysozoa</taxon>
        <taxon>Arthropoda</taxon>
        <taxon>Chelicerata</taxon>
        <taxon>Arachnida</taxon>
        <taxon>Araneae</taxon>
        <taxon>Araneomorphae</taxon>
        <taxon>Entelegynae</taxon>
        <taxon>Araneoidea</taxon>
        <taxon>Araneidae</taxon>
        <taxon>Araneus</taxon>
    </lineage>
</organism>
<evidence type="ECO:0000313" key="5">
    <source>
        <dbReference type="Proteomes" id="UP000499080"/>
    </source>
</evidence>
<evidence type="ECO:0000259" key="3">
    <source>
        <dbReference type="PROSITE" id="PS50158"/>
    </source>
</evidence>
<keyword evidence="1" id="KW-0862">Zinc</keyword>
<dbReference type="PROSITE" id="PS50158">
    <property type="entry name" value="ZF_CCHC"/>
    <property type="match status" value="1"/>
</dbReference>
<dbReference type="InterPro" id="IPR001878">
    <property type="entry name" value="Znf_CCHC"/>
</dbReference>
<dbReference type="AlphaFoldDB" id="A0A4Y2T9S7"/>
<dbReference type="InterPro" id="IPR049012">
    <property type="entry name" value="Mutator_transp_dom"/>
</dbReference>
<reference evidence="4 5" key="1">
    <citation type="journal article" date="2019" name="Sci. Rep.">
        <title>Orb-weaving spider Araneus ventricosus genome elucidates the spidroin gene catalogue.</title>
        <authorList>
            <person name="Kono N."/>
            <person name="Nakamura H."/>
            <person name="Ohtoshi R."/>
            <person name="Moran D.A.P."/>
            <person name="Shinohara A."/>
            <person name="Yoshida Y."/>
            <person name="Fujiwara M."/>
            <person name="Mori M."/>
            <person name="Tomita M."/>
            <person name="Arakawa K."/>
        </authorList>
    </citation>
    <scope>NUCLEOTIDE SEQUENCE [LARGE SCALE GENOMIC DNA]</scope>
</reference>
<evidence type="ECO:0000313" key="4">
    <source>
        <dbReference type="EMBL" id="GBN96236.1"/>
    </source>
</evidence>
<proteinExistence type="predicted"/>
<evidence type="ECO:0000256" key="2">
    <source>
        <dbReference type="SAM" id="MobiDB-lite"/>
    </source>
</evidence>
<keyword evidence="1" id="KW-0479">Metal-binding</keyword>
<dbReference type="SMART" id="SM00343">
    <property type="entry name" value="ZnF_C2HC"/>
    <property type="match status" value="1"/>
</dbReference>
<name>A0A4Y2T9S7_ARAVE</name>
<dbReference type="PANTHER" id="PTHR47592:SF6">
    <property type="entry name" value="PBF68 PROTEIN"/>
    <property type="match status" value="1"/>
</dbReference>
<evidence type="ECO:0000256" key="1">
    <source>
        <dbReference type="PROSITE-ProRule" id="PRU00047"/>
    </source>
</evidence>
<keyword evidence="5" id="KW-1185">Reference proteome</keyword>
<dbReference type="EMBL" id="BGPR01026487">
    <property type="protein sequence ID" value="GBN96236.1"/>
    <property type="molecule type" value="Genomic_DNA"/>
</dbReference>
<dbReference type="OrthoDB" id="5975258at2759"/>
<gene>
    <name evidence="4" type="ORF">AVEN_210645_1</name>
</gene>
<keyword evidence="1" id="KW-0863">Zinc-finger</keyword>
<comment type="caution">
    <text evidence="4">The sequence shown here is derived from an EMBL/GenBank/DDBJ whole genome shotgun (WGS) entry which is preliminary data.</text>
</comment>
<dbReference type="Pfam" id="PF20700">
    <property type="entry name" value="Mutator"/>
    <property type="match status" value="1"/>
</dbReference>
<dbReference type="GO" id="GO:0008270">
    <property type="term" value="F:zinc ion binding"/>
    <property type="evidence" value="ECO:0007669"/>
    <property type="project" value="UniProtKB-KW"/>
</dbReference>
<sequence>MPKARSRRSKKIKFHGNRFTRESVQECSSASASKLKDSSLICEEVLESKSEELTGNRIFDLQTLISVFSVLCCPSCFSSGLKLTEDSTFGLCSNFSLHCTNCSFIEGFCSSPKVKKSSNINKFFILGLRLAGRGYTAGKKLCSTLSLPFLSKSSFRHQEKAILECVEMCSQENMIRAAEEVRRLKVVPSNKIYSCGVSVDGTWQRRGYSSLNGCTTIISIDTGKVLDAEIMSHYCRTCKTNDNVRYKNKENHECSNYVGSSGNMEPVGVYRMFERSKRLRKLQYSQYYGDGDSKGFEEVKNIYGNNSVEKLECIGHVQKRVGSRLRKLKKNEKGLGGKGKLTDKFIDKLQNYYGIAIRSNVGNLVEMQSAVIAAFFHCCSGKNKEMHRQCPTGPNSWCKFQKAKFAGIKFVDKSPALPNSVVNSIKKTYMDLCDQKLLKKCLHGKTQNCNESFNNVVWSIVPKETFVELQTLRLGVNIAIILFNSGFAGLLPVFQKLGVLTGPDLKMFYWSLDNTRIVDSTRHSKPSVKQSRKKRRASKKSKILKFEAKEDDGAYAAKFENQFRNQRFKAKTKPKETVDERKRNTPKPHRSRKIKCWTCGLEGHVSRECEQKKKSKTHSAVGFCVANVSDARDRSQWILDSGCITHMCNNESFFEYIEPSNEKCVKLDDKSEAKVQGHGKTNFPAIVNRQRSYVHSNETLYLPSLSFNLLSVAKLTNLGFTVHFNGQTADIVNPLKDMKLKADRVGDLYFLRT</sequence>
<feature type="region of interest" description="Disordered" evidence="2">
    <location>
        <begin position="521"/>
        <end position="541"/>
    </location>
</feature>
<dbReference type="GO" id="GO:0003676">
    <property type="term" value="F:nucleic acid binding"/>
    <property type="evidence" value="ECO:0007669"/>
    <property type="project" value="InterPro"/>
</dbReference>
<dbReference type="InterPro" id="IPR054722">
    <property type="entry name" value="PolX-like_BBD"/>
</dbReference>
<feature type="region of interest" description="Disordered" evidence="2">
    <location>
        <begin position="570"/>
        <end position="589"/>
    </location>
</feature>
<dbReference type="Proteomes" id="UP000499080">
    <property type="component" value="Unassembled WGS sequence"/>
</dbReference>
<feature type="compositionally biased region" description="Basic and acidic residues" evidence="2">
    <location>
        <begin position="573"/>
        <end position="583"/>
    </location>
</feature>
<feature type="compositionally biased region" description="Basic residues" evidence="2">
    <location>
        <begin position="523"/>
        <end position="541"/>
    </location>
</feature>
<accession>A0A4Y2T9S7</accession>
<dbReference type="PANTHER" id="PTHR47592">
    <property type="entry name" value="PBF68 PROTEIN"/>
    <property type="match status" value="1"/>
</dbReference>
<dbReference type="Pfam" id="PF22936">
    <property type="entry name" value="Pol_BBD"/>
    <property type="match status" value="1"/>
</dbReference>
<dbReference type="InterPro" id="IPR036875">
    <property type="entry name" value="Znf_CCHC_sf"/>
</dbReference>